<organism evidence="2 3">
    <name type="scientific">Amycolatopsis saalfeldensis</name>
    <dbReference type="NCBI Taxonomy" id="394193"/>
    <lineage>
        <taxon>Bacteria</taxon>
        <taxon>Bacillati</taxon>
        <taxon>Actinomycetota</taxon>
        <taxon>Actinomycetes</taxon>
        <taxon>Pseudonocardiales</taxon>
        <taxon>Pseudonocardiaceae</taxon>
        <taxon>Amycolatopsis</taxon>
    </lineage>
</organism>
<name>A0A1H8UTE3_9PSEU</name>
<keyword evidence="3" id="KW-1185">Reference proteome</keyword>
<evidence type="ECO:0000313" key="2">
    <source>
        <dbReference type="EMBL" id="SEP06462.1"/>
    </source>
</evidence>
<dbReference type="SUPFAM" id="SSF54637">
    <property type="entry name" value="Thioesterase/thiol ester dehydrase-isomerase"/>
    <property type="match status" value="1"/>
</dbReference>
<dbReference type="InterPro" id="IPR029069">
    <property type="entry name" value="HotDog_dom_sf"/>
</dbReference>
<protein>
    <submittedName>
        <fullName evidence="2">Thioesterase superfamily protein</fullName>
    </submittedName>
</protein>
<reference evidence="3" key="1">
    <citation type="submission" date="2016-10" db="EMBL/GenBank/DDBJ databases">
        <authorList>
            <person name="Varghese N."/>
            <person name="Submissions S."/>
        </authorList>
    </citation>
    <scope>NUCLEOTIDE SEQUENCE [LARGE SCALE GENOMIC DNA]</scope>
    <source>
        <strain evidence="3">DSM 44993</strain>
    </source>
</reference>
<evidence type="ECO:0000313" key="3">
    <source>
        <dbReference type="Proteomes" id="UP000198582"/>
    </source>
</evidence>
<dbReference type="STRING" id="394193.SAMN04489732_103454"/>
<dbReference type="InterPro" id="IPR006683">
    <property type="entry name" value="Thioestr_dom"/>
</dbReference>
<dbReference type="EMBL" id="FOEF01000003">
    <property type="protein sequence ID" value="SEP06462.1"/>
    <property type="molecule type" value="Genomic_DNA"/>
</dbReference>
<dbReference type="Proteomes" id="UP000198582">
    <property type="component" value="Unassembled WGS sequence"/>
</dbReference>
<accession>A0A1H8UTE3</accession>
<proteinExistence type="predicted"/>
<dbReference type="Pfam" id="PF03061">
    <property type="entry name" value="4HBT"/>
    <property type="match status" value="1"/>
</dbReference>
<evidence type="ECO:0000259" key="1">
    <source>
        <dbReference type="Pfam" id="PF03061"/>
    </source>
</evidence>
<feature type="domain" description="Thioesterase" evidence="1">
    <location>
        <begin position="2"/>
        <end position="48"/>
    </location>
</feature>
<dbReference type="AlphaFoldDB" id="A0A1H8UTE3"/>
<dbReference type="Gene3D" id="3.10.129.10">
    <property type="entry name" value="Hotdog Thioesterase"/>
    <property type="match status" value="1"/>
</dbReference>
<sequence>MVRTVSTSVDFLATAGVGSWLEADLTVDRIGRRAVFTSCRVTSGDTVVARATAVLMRG</sequence>
<gene>
    <name evidence="2" type="ORF">SAMN04489732_103454</name>
</gene>